<dbReference type="GO" id="GO:0043709">
    <property type="term" value="P:cell adhesion involved in single-species biofilm formation"/>
    <property type="evidence" value="ECO:0007669"/>
    <property type="project" value="TreeGrafter"/>
</dbReference>
<dbReference type="InterPro" id="IPR043128">
    <property type="entry name" value="Rev_trsase/Diguanyl_cyclase"/>
</dbReference>
<keyword evidence="1" id="KW-0732">Signal</keyword>
<organism evidence="3 4">
    <name type="scientific">Paractinoplanes ferrugineus</name>
    <dbReference type="NCBI Taxonomy" id="113564"/>
    <lineage>
        <taxon>Bacteria</taxon>
        <taxon>Bacillati</taxon>
        <taxon>Actinomycetota</taxon>
        <taxon>Actinomycetes</taxon>
        <taxon>Micromonosporales</taxon>
        <taxon>Micromonosporaceae</taxon>
        <taxon>Paractinoplanes</taxon>
    </lineage>
</organism>
<evidence type="ECO:0000313" key="4">
    <source>
        <dbReference type="Proteomes" id="UP000598174"/>
    </source>
</evidence>
<feature type="chain" id="PRO_5039718579" description="GGDEF domain-containing protein" evidence="1">
    <location>
        <begin position="19"/>
        <end position="214"/>
    </location>
</feature>
<evidence type="ECO:0000259" key="2">
    <source>
        <dbReference type="PROSITE" id="PS50887"/>
    </source>
</evidence>
<dbReference type="NCBIfam" id="TIGR00254">
    <property type="entry name" value="GGDEF"/>
    <property type="match status" value="1"/>
</dbReference>
<dbReference type="Proteomes" id="UP000598174">
    <property type="component" value="Unassembled WGS sequence"/>
</dbReference>
<gene>
    <name evidence="3" type="ORF">Afe05nite_60270</name>
</gene>
<comment type="caution">
    <text evidence="3">The sequence shown here is derived from an EMBL/GenBank/DDBJ whole genome shotgun (WGS) entry which is preliminary data.</text>
</comment>
<dbReference type="InterPro" id="IPR050469">
    <property type="entry name" value="Diguanylate_Cyclase"/>
</dbReference>
<dbReference type="PANTHER" id="PTHR45138:SF9">
    <property type="entry name" value="DIGUANYLATE CYCLASE DGCM-RELATED"/>
    <property type="match status" value="1"/>
</dbReference>
<dbReference type="SUPFAM" id="SSF55073">
    <property type="entry name" value="Nucleotide cyclase"/>
    <property type="match status" value="1"/>
</dbReference>
<keyword evidence="4" id="KW-1185">Reference proteome</keyword>
<dbReference type="GO" id="GO:0005886">
    <property type="term" value="C:plasma membrane"/>
    <property type="evidence" value="ECO:0007669"/>
    <property type="project" value="TreeGrafter"/>
</dbReference>
<name>A0A919J6H3_9ACTN</name>
<evidence type="ECO:0000313" key="3">
    <source>
        <dbReference type="EMBL" id="GIE14187.1"/>
    </source>
</evidence>
<accession>A0A919J6H3</accession>
<feature type="domain" description="GGDEF" evidence="2">
    <location>
        <begin position="65"/>
        <end position="193"/>
    </location>
</feature>
<dbReference type="InterPro" id="IPR029787">
    <property type="entry name" value="Nucleotide_cyclase"/>
</dbReference>
<dbReference type="AlphaFoldDB" id="A0A919J6H3"/>
<protein>
    <recommendedName>
        <fullName evidence="2">GGDEF domain-containing protein</fullName>
    </recommendedName>
</protein>
<dbReference type="GO" id="GO:0052621">
    <property type="term" value="F:diguanylate cyclase activity"/>
    <property type="evidence" value="ECO:0007669"/>
    <property type="project" value="TreeGrafter"/>
</dbReference>
<dbReference type="PANTHER" id="PTHR45138">
    <property type="entry name" value="REGULATORY COMPONENTS OF SENSORY TRANSDUCTION SYSTEM"/>
    <property type="match status" value="1"/>
</dbReference>
<dbReference type="Gene3D" id="3.30.70.270">
    <property type="match status" value="1"/>
</dbReference>
<dbReference type="GO" id="GO:1902201">
    <property type="term" value="P:negative regulation of bacterial-type flagellum-dependent cell motility"/>
    <property type="evidence" value="ECO:0007669"/>
    <property type="project" value="TreeGrafter"/>
</dbReference>
<sequence>MRKTLVVGLAAAALGAVAGRLSATPTIRVLRRQNDELAEQVRSDRLTGVLSRAGLEQAYSAANGRERFVIVVDLDTFKSVNDEHGHPAGDRVLSALGARLADLASRHHGWAGRLGGDEFALILADCTAAEALQAATYAVAAIVTESRTGPVQVRGSAGVAYAAAATSWSSALTDADIALYHAKQRGTVTLFEPGMTYPQRPAPRRRARDVRATN</sequence>
<reference evidence="3" key="1">
    <citation type="submission" date="2021-01" db="EMBL/GenBank/DDBJ databases">
        <title>Whole genome shotgun sequence of Actinoplanes ferrugineus NBRC 15555.</title>
        <authorList>
            <person name="Komaki H."/>
            <person name="Tamura T."/>
        </authorList>
    </citation>
    <scope>NUCLEOTIDE SEQUENCE</scope>
    <source>
        <strain evidence="3">NBRC 15555</strain>
    </source>
</reference>
<feature type="signal peptide" evidence="1">
    <location>
        <begin position="1"/>
        <end position="18"/>
    </location>
</feature>
<dbReference type="SMART" id="SM00267">
    <property type="entry name" value="GGDEF"/>
    <property type="match status" value="1"/>
</dbReference>
<evidence type="ECO:0000256" key="1">
    <source>
        <dbReference type="SAM" id="SignalP"/>
    </source>
</evidence>
<dbReference type="Pfam" id="PF00990">
    <property type="entry name" value="GGDEF"/>
    <property type="match status" value="1"/>
</dbReference>
<dbReference type="PROSITE" id="PS50887">
    <property type="entry name" value="GGDEF"/>
    <property type="match status" value="1"/>
</dbReference>
<dbReference type="RefSeq" id="WP_203820601.1">
    <property type="nucleotide sequence ID" value="NZ_BAAABP010000015.1"/>
</dbReference>
<dbReference type="EMBL" id="BOMM01000052">
    <property type="protein sequence ID" value="GIE14187.1"/>
    <property type="molecule type" value="Genomic_DNA"/>
</dbReference>
<proteinExistence type="predicted"/>
<dbReference type="CDD" id="cd01949">
    <property type="entry name" value="GGDEF"/>
    <property type="match status" value="1"/>
</dbReference>
<dbReference type="InterPro" id="IPR000160">
    <property type="entry name" value="GGDEF_dom"/>
</dbReference>